<name>A0A929RVE9_9BACT</name>
<evidence type="ECO:0000259" key="7">
    <source>
        <dbReference type="PROSITE" id="PS51686"/>
    </source>
</evidence>
<evidence type="ECO:0000256" key="4">
    <source>
        <dbReference type="ARBA" id="ARBA00022691"/>
    </source>
</evidence>
<reference evidence="8" key="1">
    <citation type="submission" date="2020-04" db="EMBL/GenBank/DDBJ databases">
        <title>Deep metagenomics examines the oral microbiome during advanced dental caries in children, revealing novel taxa and co-occurrences with host molecules.</title>
        <authorList>
            <person name="Baker J.L."/>
            <person name="Morton J.T."/>
            <person name="Dinis M."/>
            <person name="Alvarez R."/>
            <person name="Tran N.C."/>
            <person name="Knight R."/>
            <person name="Edlund A."/>
        </authorList>
    </citation>
    <scope>NUCLEOTIDE SEQUENCE</scope>
    <source>
        <strain evidence="8">JCVI_34_bin.1</strain>
    </source>
</reference>
<comment type="similarity">
    <text evidence="6">Belongs to the class I-like SAM-binding methyltransferase superfamily. RsmB/NOP family.</text>
</comment>
<evidence type="ECO:0000256" key="1">
    <source>
        <dbReference type="ARBA" id="ARBA00022490"/>
    </source>
</evidence>
<evidence type="ECO:0000256" key="6">
    <source>
        <dbReference type="PROSITE-ProRule" id="PRU01023"/>
    </source>
</evidence>
<evidence type="ECO:0000313" key="9">
    <source>
        <dbReference type="Proteomes" id="UP000704068"/>
    </source>
</evidence>
<dbReference type="Pfam" id="PF01189">
    <property type="entry name" value="Methyltr_RsmB-F"/>
    <property type="match status" value="1"/>
</dbReference>
<accession>A0A929RVE9</accession>
<comment type="caution">
    <text evidence="6">Lacks conserved residue(s) required for the propagation of feature annotation.</text>
</comment>
<dbReference type="SUPFAM" id="SSF53335">
    <property type="entry name" value="S-adenosyl-L-methionine-dependent methyltransferases"/>
    <property type="match status" value="1"/>
</dbReference>
<dbReference type="InterPro" id="IPR001678">
    <property type="entry name" value="MeTrfase_RsmB-F_NOP2_dom"/>
</dbReference>
<evidence type="ECO:0000256" key="5">
    <source>
        <dbReference type="ARBA" id="ARBA00022884"/>
    </source>
</evidence>
<dbReference type="CDD" id="cd02440">
    <property type="entry name" value="AdoMet_MTases"/>
    <property type="match status" value="1"/>
</dbReference>
<dbReference type="PANTHER" id="PTHR22807:SF30">
    <property type="entry name" value="28S RRNA (CYTOSINE(4447)-C(5))-METHYLTRANSFERASE-RELATED"/>
    <property type="match status" value="1"/>
</dbReference>
<dbReference type="PANTHER" id="PTHR22807">
    <property type="entry name" value="NOP2 YEAST -RELATED NOL1/NOP2/FMU SUN DOMAIN-CONTAINING"/>
    <property type="match status" value="1"/>
</dbReference>
<organism evidence="8 9">
    <name type="scientific">Alloprevotella tannerae</name>
    <dbReference type="NCBI Taxonomy" id="76122"/>
    <lineage>
        <taxon>Bacteria</taxon>
        <taxon>Pseudomonadati</taxon>
        <taxon>Bacteroidota</taxon>
        <taxon>Bacteroidia</taxon>
        <taxon>Bacteroidales</taxon>
        <taxon>Prevotellaceae</taxon>
        <taxon>Alloprevotella</taxon>
    </lineage>
</organism>
<feature type="domain" description="SAM-dependent MTase RsmB/NOP-type" evidence="7">
    <location>
        <begin position="4"/>
        <end position="291"/>
    </location>
</feature>
<dbReference type="PROSITE" id="PS51686">
    <property type="entry name" value="SAM_MT_RSMB_NOP"/>
    <property type="match status" value="1"/>
</dbReference>
<dbReference type="Pfam" id="PF13636">
    <property type="entry name" value="Methyltranf_PUA"/>
    <property type="match status" value="1"/>
</dbReference>
<dbReference type="InterPro" id="IPR027391">
    <property type="entry name" value="Nol1_Nop2_Fmu_2"/>
</dbReference>
<keyword evidence="4 6" id="KW-0949">S-adenosyl-L-methionine</keyword>
<dbReference type="InterPro" id="IPR031341">
    <property type="entry name" value="Methyltr_RsmF_N"/>
</dbReference>
<dbReference type="InterPro" id="IPR049560">
    <property type="entry name" value="MeTrfase_RsmB-F_NOP2_cat"/>
</dbReference>
<dbReference type="RefSeq" id="WP_303763148.1">
    <property type="nucleotide sequence ID" value="NZ_JABZGR010000005.1"/>
</dbReference>
<keyword evidence="2 6" id="KW-0489">Methyltransferase</keyword>
<dbReference type="EMBL" id="JABZGR010000005">
    <property type="protein sequence ID" value="MBF0969963.1"/>
    <property type="molecule type" value="Genomic_DNA"/>
</dbReference>
<evidence type="ECO:0000313" key="8">
    <source>
        <dbReference type="EMBL" id="MBF0969963.1"/>
    </source>
</evidence>
<evidence type="ECO:0000256" key="3">
    <source>
        <dbReference type="ARBA" id="ARBA00022679"/>
    </source>
</evidence>
<keyword evidence="3 6" id="KW-0808">Transferase</keyword>
<dbReference type="Pfam" id="PF17125">
    <property type="entry name" value="Methyltr_RsmF_N"/>
    <property type="match status" value="1"/>
</dbReference>
<dbReference type="GO" id="GO:0001510">
    <property type="term" value="P:RNA methylation"/>
    <property type="evidence" value="ECO:0007669"/>
    <property type="project" value="InterPro"/>
</dbReference>
<dbReference type="InterPro" id="IPR023267">
    <property type="entry name" value="RCMT"/>
</dbReference>
<proteinExistence type="inferred from homology"/>
<dbReference type="Proteomes" id="UP000704068">
    <property type="component" value="Unassembled WGS sequence"/>
</dbReference>
<evidence type="ECO:0000256" key="2">
    <source>
        <dbReference type="ARBA" id="ARBA00022603"/>
    </source>
</evidence>
<comment type="caution">
    <text evidence="8">The sequence shown here is derived from an EMBL/GenBank/DDBJ whole genome shotgun (WGS) entry which is preliminary data.</text>
</comment>
<sequence>MIHLPEAFISQTKSLLGLEETEALIKALSEEAPTSIRVNPNKATAISGESVPWCETGYYLSERPSFTLDPLFHAGAYYVQEASSMFLSQVIKALPEEPRRVLDLCAAPGGKSTLWRAELPEQTLLVANEPIHRRAMILAENLAKWGHPDVIVTEDYPKSFSHLPGCFDVIAADVPCSGEGMFRKDPGAIDEWSKENVDFCAQRQFEIISDVWPALREGGFLVYSTCTFNRAENEDNIERICRELGAETLPIPIKEEWKIRGSLTQDSLHVYHFFPHYTRGEGIFFALLRKTSATAPEKKPKWRPELVSQQLARQLSTWVDAKEPLAFLLSDNNMVQGVKENFLSIAWQIKKQIKTVRTGINIAEIKGKKLIPLTDLALSTIVSPETFPKVVLNYEQAIAYLRHEALNLETTERGYLLATYEDKNLGFLNNLGSRANNLYPSEWRIRKQC</sequence>
<feature type="binding site" evidence="6">
    <location>
        <position position="173"/>
    </location>
    <ligand>
        <name>S-adenosyl-L-methionine</name>
        <dbReference type="ChEBI" id="CHEBI:59789"/>
    </ligand>
</feature>
<gene>
    <name evidence="8" type="ORF">HXK21_02820</name>
</gene>
<dbReference type="Gene3D" id="3.30.70.1170">
    <property type="entry name" value="Sun protein, domain 3"/>
    <property type="match status" value="1"/>
</dbReference>
<feature type="binding site" evidence="6">
    <location>
        <begin position="105"/>
        <end position="111"/>
    </location>
    <ligand>
        <name>S-adenosyl-L-methionine</name>
        <dbReference type="ChEBI" id="CHEBI:59789"/>
    </ligand>
</feature>
<dbReference type="PRINTS" id="PR02008">
    <property type="entry name" value="RCMTFAMILY"/>
</dbReference>
<dbReference type="GO" id="GO:0003723">
    <property type="term" value="F:RNA binding"/>
    <property type="evidence" value="ECO:0007669"/>
    <property type="project" value="UniProtKB-UniRule"/>
</dbReference>
<dbReference type="InterPro" id="IPR029063">
    <property type="entry name" value="SAM-dependent_MTases_sf"/>
</dbReference>
<feature type="active site" description="Nucleophile" evidence="6">
    <location>
        <position position="226"/>
    </location>
</feature>
<protein>
    <submittedName>
        <fullName evidence="8">rRNA cytosine-C5-methyltransferase</fullName>
    </submittedName>
</protein>
<dbReference type="Gene3D" id="3.40.50.150">
    <property type="entry name" value="Vaccinia Virus protein VP39"/>
    <property type="match status" value="1"/>
</dbReference>
<dbReference type="Gene3D" id="2.30.130.60">
    <property type="match status" value="1"/>
</dbReference>
<dbReference type="AlphaFoldDB" id="A0A929RVE9"/>
<keyword evidence="5 6" id="KW-0694">RNA-binding</keyword>
<keyword evidence="1" id="KW-0963">Cytoplasm</keyword>
<dbReference type="GO" id="GO:0008173">
    <property type="term" value="F:RNA methyltransferase activity"/>
    <property type="evidence" value="ECO:0007669"/>
    <property type="project" value="InterPro"/>
</dbReference>
<feature type="binding site" evidence="6">
    <location>
        <position position="129"/>
    </location>
    <ligand>
        <name>S-adenosyl-L-methionine</name>
        <dbReference type="ChEBI" id="CHEBI:59789"/>
    </ligand>
</feature>